<dbReference type="InterPro" id="IPR001525">
    <property type="entry name" value="C5_MeTfrase"/>
</dbReference>
<dbReference type="InterPro" id="IPR049730">
    <property type="entry name" value="SNF2/RAD54-like_C"/>
</dbReference>
<gene>
    <name evidence="7" type="ORF">FRACYDRAFT_205902</name>
</gene>
<dbReference type="PANTHER" id="PTHR45626">
    <property type="entry name" value="TRANSCRIPTION TERMINATION FACTOR 2-RELATED"/>
    <property type="match status" value="1"/>
</dbReference>
<sequence>MILNQLCENGKRVSLLEPLIKSLHGRSLKIATMCSGTESPVLALDMIYKAIEDGGPPNRVRPVIRCEHIFSCEIEPFKQSYIERNFQPKRLFRDIRELGNDKACTAFGSLIDVPNTPGCVDILVAGTSCVDYSNLNNKKKSMDELGESGQTFQGMLNWIEKARPTIVIIENVFGAPWDEKVSIFESLGYAATFIRIDSKDYYIPQTRQRGYLFAILKDSKKTVDSKRVKGWENMMKKLERPASAALDAFMLTNDDPRVLRGRARLCKESSVGNSGESRAGRTDWTKCEGRHVFTRSNEELGEKRPLSNWSETANVSMPGFAWNDWVGSQVNRVHDLLDINTLRLAKHGVDNTYKTMIWNLSQNVDRDTMGRFNLSQCLTPTGIPYVTNRGGPLVGEELLLLQGIPADDLMLTKESEKNLKDLSGNAMTTTVVGACILSALLLGHEALLPDTGTSFSQNEAGSIIESLVPRPLGKPSEIVITQKYGSYKSVPLNLGQKPTKQDLSELFLESWKSARKCITEGPDEMSDFYICQDCGHSSSENAAHPVRNYEKHNFKKQNVDLQRLYPSKYRTKLINALPTVLTIDSLEIESIEKPEGVTDGLWKEWKRRVGECSSNEFRFAKLERREYWNAEYKSARGNSRLTLTLHRNRAEWLLFAEAPAKQGPLREFLERPVARFQISSSSKSILSGKCEIRLPIVTKTKVTIKACGNPIDSWRRRMGLKGQFEKEIQFEKLQISCSHSSKIEGVYEYLPSCGGACGSVHKKQGLDIEDDPIFFFLESGRATMPKDDSYSFSNSFHRTEYKEYREIILMIDQKEKYSPVFNSNHSPNEKCKELSAIINGQWLSIKGVTIQEAIHQETSYTVPTSSLDIPMQKNGWKAAPELISFNVPMDKKTDNLLMSCIASGPMDLNLQKSKRCFEDIAFVTARLKVPLKEEWLPLDQSSIECGNKGDTVCPTCAPQKPKVVWKLGKKRVYVPFEDWQESAAHEVATKARPMPWNVRLSANSSSSSSLQVQIGLNAFSLCQRAFGLFPRATWPRQTMINSNIKESNCSFDWRVVMHTEKSSATFDKFTFTSNKKDIESEQPPNFRKYSLRKEQSRSLTWMLNQERSNVPFLEEEVCENVLPSLDWRAEGRTRRPVLVRGGIIADEVGYGKTCITLACIDSNSKPDIPKEAADTIGFFATKATLVVVPGHLMGQWPNEVKKFLGTTKKIVEIKDMRSFNDTSVADILDADIVLVNFTVLCSEKYYSRIARLSGKSPKSFPSGKNGGRHFDSVYDACIQSLPDRIEQIKEDCGSAFESLEKDAISCQEHQEQDGTNFRLDGKKAVYKKGDKANATAATSERVLEASEVDPWKLCQAKKDCTKMRCPPLEMFHWRRVVVDEFTYLLDKADRRRPLSVVMKLVADFRWVLSGTPSHESFGDIKCLANLMNIHLGVNEALPGSEKDSRSNKEKTGAESMSQFLESKSMQWHERRRVIAQSFLDRFVRQNIAEIDEIPSTENVVTVMPNSLERAIYMELETYLKNLNFNAQTAKMSRKKSQSDRENRMQKVLEGSKTAEEALLKCCAHFNITGDSSTALNTLEEIIKCRKAERDGLEETIIGERIKELVEQAKKEGIANPDGSEIESADNSNEMCDDGKAKKRKVIAGDKYKGINDEDAEAFNVRIFGMKKKLRDDVTYVQGLGKELCGRVRSLRYIVEIRRLQQGKSHIQCIGCDTSIDTPEAAILSCCGHIGCHKCVKEYATQKESCIVPSCTARVSGAHVVRSTNFTVNSTDGSTDAKDGSKLTRMIQTIKGIIADGDRMIIFAQFDDLIERIAQTMKCNGIQTVQVKGRVEEQVKRLKPFQTESPTKGDPSVLLLKMDDEQSAGLNLTQLNHVLFVHPLLAPTQQQYDAYETQAIGRVRRFGQNKTVFVWRFLVKNTIDTEIYGERSGRPLNLTTGN</sequence>
<proteinExistence type="predicted"/>
<evidence type="ECO:0000256" key="5">
    <source>
        <dbReference type="ARBA" id="ARBA00022840"/>
    </source>
</evidence>
<dbReference type="InterPro" id="IPR038718">
    <property type="entry name" value="SNF2-like_sf"/>
</dbReference>
<dbReference type="Pfam" id="PF00145">
    <property type="entry name" value="DNA_methylase"/>
    <property type="match status" value="1"/>
</dbReference>
<dbReference type="Gene3D" id="3.40.50.10810">
    <property type="entry name" value="Tandem AAA-ATPase domain"/>
    <property type="match status" value="2"/>
</dbReference>
<dbReference type="Gene3D" id="3.40.50.150">
    <property type="entry name" value="Vaccinia Virus protein VP39"/>
    <property type="match status" value="1"/>
</dbReference>
<keyword evidence="3" id="KW-0547">Nucleotide-binding</keyword>
<dbReference type="InterPro" id="IPR029063">
    <property type="entry name" value="SAM-dependent_MTases_sf"/>
</dbReference>
<keyword evidence="5" id="KW-0067">ATP-binding</keyword>
<protein>
    <recommendedName>
        <fullName evidence="6">Helicase ATP-binding domain-containing protein</fullName>
    </recommendedName>
</protein>
<accession>A0A1E7FR56</accession>
<evidence type="ECO:0000256" key="1">
    <source>
        <dbReference type="ARBA" id="ARBA00022603"/>
    </source>
</evidence>
<dbReference type="SUPFAM" id="SSF53335">
    <property type="entry name" value="S-adenosyl-L-methionine-dependent methyltransferases"/>
    <property type="match status" value="1"/>
</dbReference>
<name>A0A1E7FR56_9STRA</name>
<keyword evidence="4" id="KW-0378">Hydrolase</keyword>
<dbReference type="PANTHER" id="PTHR45626:SF26">
    <property type="entry name" value="FAMILY HELICASE, PUTATIVE (AFU_ORTHOLOGUE AFUA_2G09120)-RELATED"/>
    <property type="match status" value="1"/>
</dbReference>
<evidence type="ECO:0000313" key="8">
    <source>
        <dbReference type="Proteomes" id="UP000095751"/>
    </source>
</evidence>
<dbReference type="GO" id="GO:0005524">
    <property type="term" value="F:ATP binding"/>
    <property type="evidence" value="ECO:0007669"/>
    <property type="project" value="UniProtKB-KW"/>
</dbReference>
<dbReference type="Proteomes" id="UP000095751">
    <property type="component" value="Unassembled WGS sequence"/>
</dbReference>
<dbReference type="EMBL" id="KV784354">
    <property type="protein sequence ID" value="OEU20607.1"/>
    <property type="molecule type" value="Genomic_DNA"/>
</dbReference>
<keyword evidence="8" id="KW-1185">Reference proteome</keyword>
<dbReference type="InterPro" id="IPR050628">
    <property type="entry name" value="SNF2_RAD54_helicase_TF"/>
</dbReference>
<dbReference type="Pfam" id="PF00176">
    <property type="entry name" value="SNF2-rel_dom"/>
    <property type="match status" value="2"/>
</dbReference>
<keyword evidence="1" id="KW-0489">Methyltransferase</keyword>
<dbReference type="GO" id="GO:0006281">
    <property type="term" value="P:DNA repair"/>
    <property type="evidence" value="ECO:0007669"/>
    <property type="project" value="TreeGrafter"/>
</dbReference>
<dbReference type="InterPro" id="IPR000330">
    <property type="entry name" value="SNF2_N"/>
</dbReference>
<dbReference type="InParanoid" id="A0A1E7FR56"/>
<evidence type="ECO:0000313" key="7">
    <source>
        <dbReference type="EMBL" id="OEU20607.1"/>
    </source>
</evidence>
<dbReference type="InterPro" id="IPR014001">
    <property type="entry name" value="Helicase_ATP-bd"/>
</dbReference>
<dbReference type="KEGG" id="fcy:FRACYDRAFT_205902"/>
<dbReference type="SUPFAM" id="SSF52540">
    <property type="entry name" value="P-loop containing nucleoside triphosphate hydrolases"/>
    <property type="match status" value="2"/>
</dbReference>
<dbReference type="Gene3D" id="3.30.40.10">
    <property type="entry name" value="Zinc/RING finger domain, C3HC4 (zinc finger)"/>
    <property type="match status" value="1"/>
</dbReference>
<reference evidence="7 8" key="1">
    <citation type="submission" date="2016-09" db="EMBL/GenBank/DDBJ databases">
        <title>Extensive genetic diversity and differential bi-allelic expression allows diatom success in the polar Southern Ocean.</title>
        <authorList>
            <consortium name="DOE Joint Genome Institute"/>
            <person name="Mock T."/>
            <person name="Otillar R.P."/>
            <person name="Strauss J."/>
            <person name="Dupont C."/>
            <person name="Frickenhaus S."/>
            <person name="Maumus F."/>
            <person name="Mcmullan M."/>
            <person name="Sanges R."/>
            <person name="Schmutz J."/>
            <person name="Toseland A."/>
            <person name="Valas R."/>
            <person name="Veluchamy A."/>
            <person name="Ward B.J."/>
            <person name="Allen A."/>
            <person name="Barry K."/>
            <person name="Falciatore A."/>
            <person name="Ferrante M."/>
            <person name="Fortunato A.E."/>
            <person name="Gloeckner G."/>
            <person name="Gruber A."/>
            <person name="Hipkin R."/>
            <person name="Janech M."/>
            <person name="Kroth P."/>
            <person name="Leese F."/>
            <person name="Lindquist E."/>
            <person name="Lyon B.R."/>
            <person name="Martin J."/>
            <person name="Mayer C."/>
            <person name="Parker M."/>
            <person name="Quesneville H."/>
            <person name="Raymond J."/>
            <person name="Uhlig C."/>
            <person name="Valentin K.U."/>
            <person name="Worden A.Z."/>
            <person name="Armbrust E.V."/>
            <person name="Bowler C."/>
            <person name="Green B."/>
            <person name="Moulton V."/>
            <person name="Van Oosterhout C."/>
            <person name="Grigoriev I."/>
        </authorList>
    </citation>
    <scope>NUCLEOTIDE SEQUENCE [LARGE SCALE GENOMIC DNA]</scope>
    <source>
        <strain evidence="7 8">CCMP1102</strain>
    </source>
</reference>
<dbReference type="GO" id="GO:0016787">
    <property type="term" value="F:hydrolase activity"/>
    <property type="evidence" value="ECO:0007669"/>
    <property type="project" value="UniProtKB-KW"/>
</dbReference>
<evidence type="ECO:0000259" key="6">
    <source>
        <dbReference type="SMART" id="SM00487"/>
    </source>
</evidence>
<evidence type="ECO:0000256" key="2">
    <source>
        <dbReference type="ARBA" id="ARBA00022679"/>
    </source>
</evidence>
<dbReference type="InterPro" id="IPR027417">
    <property type="entry name" value="P-loop_NTPase"/>
</dbReference>
<dbReference type="InterPro" id="IPR013083">
    <property type="entry name" value="Znf_RING/FYVE/PHD"/>
</dbReference>
<dbReference type="GO" id="GO:0005634">
    <property type="term" value="C:nucleus"/>
    <property type="evidence" value="ECO:0007669"/>
    <property type="project" value="TreeGrafter"/>
</dbReference>
<evidence type="ECO:0000256" key="4">
    <source>
        <dbReference type="ARBA" id="ARBA00022801"/>
    </source>
</evidence>
<organism evidence="7 8">
    <name type="scientific">Fragilariopsis cylindrus CCMP1102</name>
    <dbReference type="NCBI Taxonomy" id="635003"/>
    <lineage>
        <taxon>Eukaryota</taxon>
        <taxon>Sar</taxon>
        <taxon>Stramenopiles</taxon>
        <taxon>Ochrophyta</taxon>
        <taxon>Bacillariophyta</taxon>
        <taxon>Bacillariophyceae</taxon>
        <taxon>Bacillariophycidae</taxon>
        <taxon>Bacillariales</taxon>
        <taxon>Bacillariaceae</taxon>
        <taxon>Fragilariopsis</taxon>
    </lineage>
</organism>
<dbReference type="OrthoDB" id="423221at2759"/>
<evidence type="ECO:0000256" key="3">
    <source>
        <dbReference type="ARBA" id="ARBA00022741"/>
    </source>
</evidence>
<dbReference type="CDD" id="cd18793">
    <property type="entry name" value="SF2_C_SNF"/>
    <property type="match status" value="1"/>
</dbReference>
<keyword evidence="2" id="KW-0808">Transferase</keyword>
<dbReference type="GO" id="GO:0032259">
    <property type="term" value="P:methylation"/>
    <property type="evidence" value="ECO:0007669"/>
    <property type="project" value="UniProtKB-KW"/>
</dbReference>
<dbReference type="SMART" id="SM00487">
    <property type="entry name" value="DEXDc"/>
    <property type="match status" value="1"/>
</dbReference>
<dbReference type="Gene3D" id="3.40.50.300">
    <property type="entry name" value="P-loop containing nucleotide triphosphate hydrolases"/>
    <property type="match status" value="1"/>
</dbReference>
<feature type="domain" description="Helicase ATP-binding" evidence="6">
    <location>
        <begin position="1087"/>
        <end position="1459"/>
    </location>
</feature>
<dbReference type="GO" id="GO:0008168">
    <property type="term" value="F:methyltransferase activity"/>
    <property type="evidence" value="ECO:0007669"/>
    <property type="project" value="UniProtKB-KW"/>
</dbReference>
<dbReference type="GO" id="GO:0008094">
    <property type="term" value="F:ATP-dependent activity, acting on DNA"/>
    <property type="evidence" value="ECO:0007669"/>
    <property type="project" value="TreeGrafter"/>
</dbReference>